<dbReference type="InterPro" id="IPR016039">
    <property type="entry name" value="Thiolase-like"/>
</dbReference>
<comment type="caution">
    <text evidence="5">The sequence shown here is derived from an EMBL/GenBank/DDBJ whole genome shotgun (WGS) entry which is preliminary data.</text>
</comment>
<comment type="similarity">
    <text evidence="3">Belongs to the thiolase-like superfamily. Beta-ketoacyl-ACP synthases family.</text>
</comment>
<dbReference type="PROSITE" id="PS52004">
    <property type="entry name" value="KS3_2"/>
    <property type="match status" value="1"/>
</dbReference>
<reference evidence="6" key="1">
    <citation type="submission" date="2015-09" db="EMBL/GenBank/DDBJ databases">
        <authorList>
            <person name="Graham D.E."/>
            <person name="Mahan K.M."/>
            <person name="Klingeman D.M."/>
            <person name="Fida T."/>
            <person name="Giannone R.J."/>
            <person name="Hettich R.L."/>
            <person name="Parry R.J."/>
            <person name="Spain J.C."/>
        </authorList>
    </citation>
    <scope>NUCLEOTIDE SEQUENCE [LARGE SCALE GENOMIC DNA]</scope>
    <source>
        <strain evidence="6">JCM 4701</strain>
    </source>
</reference>
<protein>
    <recommendedName>
        <fullName evidence="4">Ketosynthase family 3 (KS3) domain-containing protein</fullName>
    </recommendedName>
</protein>
<organism evidence="5 6">
    <name type="scientific">Streptomyces noursei</name>
    <name type="common">Streptomyces albulus</name>
    <dbReference type="NCBI Taxonomy" id="1971"/>
    <lineage>
        <taxon>Bacteria</taxon>
        <taxon>Bacillati</taxon>
        <taxon>Actinomycetota</taxon>
        <taxon>Actinomycetes</taxon>
        <taxon>Kitasatosporales</taxon>
        <taxon>Streptomycetaceae</taxon>
        <taxon>Streptomyces</taxon>
    </lineage>
</organism>
<keyword evidence="1" id="KW-0596">Phosphopantetheine</keyword>
<dbReference type="SUPFAM" id="SSF53901">
    <property type="entry name" value="Thiolase-like"/>
    <property type="match status" value="1"/>
</dbReference>
<evidence type="ECO:0000256" key="3">
    <source>
        <dbReference type="RuleBase" id="RU003694"/>
    </source>
</evidence>
<name>A0A2N8PFY0_STRNR</name>
<dbReference type="InterPro" id="IPR050091">
    <property type="entry name" value="PKS_NRPS_Biosynth_Enz"/>
</dbReference>
<dbReference type="Pfam" id="PF00109">
    <property type="entry name" value="ketoacyl-synt"/>
    <property type="match status" value="1"/>
</dbReference>
<dbReference type="PANTHER" id="PTHR43775:SF37">
    <property type="entry name" value="SI:DKEY-61P9.11"/>
    <property type="match status" value="1"/>
</dbReference>
<dbReference type="Proteomes" id="UP000236047">
    <property type="component" value="Unassembled WGS sequence"/>
</dbReference>
<dbReference type="AlphaFoldDB" id="A0A2N8PFY0"/>
<dbReference type="InterPro" id="IPR014030">
    <property type="entry name" value="Ketoacyl_synth_N"/>
</dbReference>
<keyword evidence="6" id="KW-1185">Reference proteome</keyword>
<dbReference type="SMART" id="SM00825">
    <property type="entry name" value="PKS_KS"/>
    <property type="match status" value="1"/>
</dbReference>
<proteinExistence type="inferred from homology"/>
<dbReference type="Gene3D" id="3.40.47.10">
    <property type="match status" value="1"/>
</dbReference>
<feature type="domain" description="Ketosynthase family 3 (KS3)" evidence="4">
    <location>
        <begin position="1"/>
        <end position="146"/>
    </location>
</feature>
<evidence type="ECO:0000313" key="5">
    <source>
        <dbReference type="EMBL" id="PNE39934.1"/>
    </source>
</evidence>
<evidence type="ECO:0000256" key="2">
    <source>
        <dbReference type="ARBA" id="ARBA00022553"/>
    </source>
</evidence>
<evidence type="ECO:0000256" key="1">
    <source>
        <dbReference type="ARBA" id="ARBA00022450"/>
    </source>
</evidence>
<keyword evidence="3" id="KW-0808">Transferase</keyword>
<dbReference type="CDD" id="cd00833">
    <property type="entry name" value="PKS"/>
    <property type="match status" value="1"/>
</dbReference>
<dbReference type="Pfam" id="PF02801">
    <property type="entry name" value="Ketoacyl-synt_C"/>
    <property type="match status" value="1"/>
</dbReference>
<dbReference type="InterPro" id="IPR020841">
    <property type="entry name" value="PKS_Beta-ketoAc_synthase_dom"/>
</dbReference>
<dbReference type="GO" id="GO:0006633">
    <property type="term" value="P:fatty acid biosynthetic process"/>
    <property type="evidence" value="ECO:0007669"/>
    <property type="project" value="TreeGrafter"/>
</dbReference>
<accession>A0A2N8PFY0</accession>
<evidence type="ECO:0000259" key="4">
    <source>
        <dbReference type="PROSITE" id="PS52004"/>
    </source>
</evidence>
<sequence length="146" mass="14838">MALAGGVNVLLSPIGFLGGAQASMLSPTGRCHPFSSLADGFVRAEGAGVFVLKPLSAALTDGDRVHAVIAGTGSNCDGHTAGLSMPSSEAQALLLERVYARAGIDPGHVDYVEAHGTGTRAGDPVECAALEAVLVRGAARRCRWGR</sequence>
<dbReference type="GO" id="GO:0004312">
    <property type="term" value="F:fatty acid synthase activity"/>
    <property type="evidence" value="ECO:0007669"/>
    <property type="project" value="TreeGrafter"/>
</dbReference>
<dbReference type="EMBL" id="LJSN01000002">
    <property type="protein sequence ID" value="PNE39934.1"/>
    <property type="molecule type" value="Genomic_DNA"/>
</dbReference>
<dbReference type="PANTHER" id="PTHR43775">
    <property type="entry name" value="FATTY ACID SYNTHASE"/>
    <property type="match status" value="1"/>
</dbReference>
<gene>
    <name evidence="5" type="ORF">AOB60_02325</name>
</gene>
<evidence type="ECO:0000313" key="6">
    <source>
        <dbReference type="Proteomes" id="UP000236047"/>
    </source>
</evidence>
<keyword evidence="2" id="KW-0597">Phosphoprotein</keyword>
<dbReference type="InterPro" id="IPR014031">
    <property type="entry name" value="Ketoacyl_synth_C"/>
</dbReference>